<dbReference type="GO" id="GO:0046872">
    <property type="term" value="F:metal ion binding"/>
    <property type="evidence" value="ECO:0007669"/>
    <property type="project" value="UniProtKB-KW"/>
</dbReference>
<comment type="caution">
    <text evidence="6">The sequence shown here is derived from an EMBL/GenBank/DDBJ whole genome shotgun (WGS) entry which is preliminary data.</text>
</comment>
<sequence length="260" mass="29540">MQKIIINADDFGLSEAINYGIIKALSEGIASSTLLMPNLPTAAHAVKLAAQLPDLFIGQHTNFLLGKPCADAALLPSMVDSDGNFHRSSYYRTQKRNFVYEEVRIETIAQMERFKSLLGYYPQHIDCHAIGDETVDQVFYDLAQEYHIHTTLKYSGDKIWPSLPGYIETGALIEVNGLSFINEGTHVHHFLDDAFNLLNQDKNKVIEMHFDVGFLDQFILDNSSLTYPRCRELDTLCDPRVAQWFTDNQFELISFGDLKR</sequence>
<evidence type="ECO:0000256" key="2">
    <source>
        <dbReference type="ARBA" id="ARBA00022723"/>
    </source>
</evidence>
<reference evidence="6 7" key="1">
    <citation type="submission" date="2019-05" db="EMBL/GenBank/DDBJ databases">
        <title>Culicoidintestinum kansasii gen. nov., sp. nov. from the gastrointestinal tract of the biting midge, Culicoides sonorensis.</title>
        <authorList>
            <person name="Neupane S."/>
            <person name="Ghosh A."/>
            <person name="Gunther S."/>
            <person name="Martin K."/>
            <person name="Zurek L."/>
        </authorList>
    </citation>
    <scope>NUCLEOTIDE SEQUENCE [LARGE SCALE GENOMIC DNA]</scope>
    <source>
        <strain evidence="6 7">CS-1</strain>
    </source>
</reference>
<evidence type="ECO:0000256" key="1">
    <source>
        <dbReference type="ARBA" id="ARBA00001946"/>
    </source>
</evidence>
<dbReference type="RefSeq" id="WP_138190204.1">
    <property type="nucleotide sequence ID" value="NZ_VBWP01000002.1"/>
</dbReference>
<dbReference type="PANTHER" id="PTHR31609:SF1">
    <property type="entry name" value="CARBOHYDRATE DEACETYLASE"/>
    <property type="match status" value="1"/>
</dbReference>
<dbReference type="Gene3D" id="3.20.20.370">
    <property type="entry name" value="Glycoside hydrolase/deacetylase"/>
    <property type="match status" value="1"/>
</dbReference>
<dbReference type="SUPFAM" id="SSF88713">
    <property type="entry name" value="Glycoside hydrolase/deacetylase"/>
    <property type="match status" value="1"/>
</dbReference>
<organism evidence="6 7">
    <name type="scientific">Culicoidibacter larvae</name>
    <dbReference type="NCBI Taxonomy" id="2579976"/>
    <lineage>
        <taxon>Bacteria</taxon>
        <taxon>Bacillati</taxon>
        <taxon>Bacillota</taxon>
        <taxon>Culicoidibacteria</taxon>
        <taxon>Culicoidibacterales</taxon>
        <taxon>Culicoidibacteraceae</taxon>
        <taxon>Culicoidibacter</taxon>
    </lineage>
</organism>
<keyword evidence="7" id="KW-1185">Reference proteome</keyword>
<protein>
    <submittedName>
        <fullName evidence="6">ChbG/HpnK family deacetylase</fullName>
    </submittedName>
</protein>
<keyword evidence="4" id="KW-0460">Magnesium</keyword>
<dbReference type="PANTHER" id="PTHR31609">
    <property type="entry name" value="YDJC DEACETYLASE FAMILY MEMBER"/>
    <property type="match status" value="1"/>
</dbReference>
<evidence type="ECO:0000256" key="4">
    <source>
        <dbReference type="ARBA" id="ARBA00022842"/>
    </source>
</evidence>
<dbReference type="OrthoDB" id="9774177at2"/>
<keyword evidence="5" id="KW-0119">Carbohydrate metabolism</keyword>
<keyword evidence="2" id="KW-0479">Metal-binding</keyword>
<dbReference type="InterPro" id="IPR006879">
    <property type="entry name" value="YdjC-like"/>
</dbReference>
<evidence type="ECO:0000256" key="3">
    <source>
        <dbReference type="ARBA" id="ARBA00022801"/>
    </source>
</evidence>
<proteinExistence type="predicted"/>
<dbReference type="Pfam" id="PF04794">
    <property type="entry name" value="YdjC"/>
    <property type="match status" value="1"/>
</dbReference>
<dbReference type="Proteomes" id="UP000306912">
    <property type="component" value="Unassembled WGS sequence"/>
</dbReference>
<dbReference type="InParanoid" id="A0A5R8QH22"/>
<dbReference type="InterPro" id="IPR011330">
    <property type="entry name" value="Glyco_hydro/deAcase_b/a-brl"/>
</dbReference>
<dbReference type="GO" id="GO:0016787">
    <property type="term" value="F:hydrolase activity"/>
    <property type="evidence" value="ECO:0007669"/>
    <property type="project" value="UniProtKB-KW"/>
</dbReference>
<evidence type="ECO:0000313" key="7">
    <source>
        <dbReference type="Proteomes" id="UP000306912"/>
    </source>
</evidence>
<evidence type="ECO:0000313" key="6">
    <source>
        <dbReference type="EMBL" id="TLG76567.1"/>
    </source>
</evidence>
<dbReference type="EMBL" id="VBWP01000002">
    <property type="protein sequence ID" value="TLG76567.1"/>
    <property type="molecule type" value="Genomic_DNA"/>
</dbReference>
<comment type="cofactor">
    <cofactor evidence="1">
        <name>Mg(2+)</name>
        <dbReference type="ChEBI" id="CHEBI:18420"/>
    </cofactor>
</comment>
<accession>A0A5R8QH22</accession>
<dbReference type="GO" id="GO:0019213">
    <property type="term" value="F:deacetylase activity"/>
    <property type="evidence" value="ECO:0007669"/>
    <property type="project" value="TreeGrafter"/>
</dbReference>
<dbReference type="AlphaFoldDB" id="A0A5R8QH22"/>
<gene>
    <name evidence="6" type="ORF">FEZ08_02820</name>
</gene>
<evidence type="ECO:0000256" key="5">
    <source>
        <dbReference type="ARBA" id="ARBA00023277"/>
    </source>
</evidence>
<name>A0A5R8QH22_9FIRM</name>
<dbReference type="GO" id="GO:0005975">
    <property type="term" value="P:carbohydrate metabolic process"/>
    <property type="evidence" value="ECO:0007669"/>
    <property type="project" value="InterPro"/>
</dbReference>
<keyword evidence="3" id="KW-0378">Hydrolase</keyword>